<sequence length="70" mass="8047">INREIKRRTDVVQVFPNDAALLRLVTAVLFELHDEWIAFPHRYLPEGSMEELYPTELPKSAPALPNTTTD</sequence>
<comment type="function">
    <text evidence="1">Required for the transposition of the insertion element.</text>
</comment>
<accession>A0ABV6XQI2</accession>
<evidence type="ECO:0000313" key="6">
    <source>
        <dbReference type="EMBL" id="MFC1440516.1"/>
    </source>
</evidence>
<dbReference type="InterPro" id="IPR001207">
    <property type="entry name" value="Transposase_mutator"/>
</dbReference>
<evidence type="ECO:0000313" key="7">
    <source>
        <dbReference type="Proteomes" id="UP001592581"/>
    </source>
</evidence>
<feature type="non-terminal residue" evidence="6">
    <location>
        <position position="1"/>
    </location>
</feature>
<gene>
    <name evidence="6" type="ORF">ABUW04_19860</name>
</gene>
<keyword evidence="4" id="KW-0238">DNA-binding</keyword>
<evidence type="ECO:0000256" key="2">
    <source>
        <dbReference type="ARBA" id="ARBA00010961"/>
    </source>
</evidence>
<evidence type="ECO:0000256" key="3">
    <source>
        <dbReference type="ARBA" id="ARBA00022578"/>
    </source>
</evidence>
<keyword evidence="7" id="KW-1185">Reference proteome</keyword>
<keyword evidence="5" id="KW-0233">DNA recombination</keyword>
<name>A0ABV6XQI2_9ACTN</name>
<proteinExistence type="inferred from homology"/>
<organism evidence="6 7">
    <name type="scientific">Streptacidiphilus jeojiensis</name>
    <dbReference type="NCBI Taxonomy" id="3229225"/>
    <lineage>
        <taxon>Bacteria</taxon>
        <taxon>Bacillati</taxon>
        <taxon>Actinomycetota</taxon>
        <taxon>Actinomycetes</taxon>
        <taxon>Kitasatosporales</taxon>
        <taxon>Streptomycetaceae</taxon>
        <taxon>Streptacidiphilus</taxon>
    </lineage>
</organism>
<comment type="caution">
    <text evidence="6">The sequence shown here is derived from an EMBL/GenBank/DDBJ whole genome shotgun (WGS) entry which is preliminary data.</text>
</comment>
<dbReference type="RefSeq" id="WP_380565998.1">
    <property type="nucleotide sequence ID" value="NZ_JBEUKS010000007.1"/>
</dbReference>
<reference evidence="6 7" key="1">
    <citation type="submission" date="2024-06" db="EMBL/GenBank/DDBJ databases">
        <authorList>
            <person name="Lee S.D."/>
        </authorList>
    </citation>
    <scope>NUCLEOTIDE SEQUENCE [LARGE SCALE GENOMIC DNA]</scope>
    <source>
        <strain evidence="6 7">N1-10</strain>
    </source>
</reference>
<evidence type="ECO:0000256" key="1">
    <source>
        <dbReference type="ARBA" id="ARBA00002190"/>
    </source>
</evidence>
<dbReference type="EMBL" id="JBEUKS010000007">
    <property type="protein sequence ID" value="MFC1440516.1"/>
    <property type="molecule type" value="Genomic_DNA"/>
</dbReference>
<comment type="similarity">
    <text evidence="2">Belongs to the transposase mutator family.</text>
</comment>
<evidence type="ECO:0000256" key="5">
    <source>
        <dbReference type="ARBA" id="ARBA00023172"/>
    </source>
</evidence>
<keyword evidence="3" id="KW-0815">Transposition</keyword>
<dbReference type="Proteomes" id="UP001592581">
    <property type="component" value="Unassembled WGS sequence"/>
</dbReference>
<protein>
    <submittedName>
        <fullName evidence="6">Transposase</fullName>
    </submittedName>
</protein>
<dbReference type="Pfam" id="PF00872">
    <property type="entry name" value="Transposase_mut"/>
    <property type="match status" value="1"/>
</dbReference>
<evidence type="ECO:0000256" key="4">
    <source>
        <dbReference type="ARBA" id="ARBA00023125"/>
    </source>
</evidence>